<feature type="transmembrane region" description="Helical" evidence="1">
    <location>
        <begin position="23"/>
        <end position="46"/>
    </location>
</feature>
<dbReference type="Gene3D" id="3.30.70.1910">
    <property type="match status" value="1"/>
</dbReference>
<organism evidence="2">
    <name type="scientific">Sulfolobus islandicus rod-shaped virus 3</name>
    <dbReference type="NCBI Taxonomy" id="2848124"/>
    <lineage>
        <taxon>Viruses</taxon>
        <taxon>Adnaviria</taxon>
        <taxon>Zilligvirae</taxon>
        <taxon>Taleaviricota</taxon>
        <taxon>Tokiviricetes</taxon>
        <taxon>Ligamenvirales</taxon>
        <taxon>Rudiviridae</taxon>
        <taxon>Icerudivirus</taxon>
        <taxon>Icerudivirus gunnuhverense</taxon>
        <taxon>Icerudivirus SIRV3</taxon>
    </lineage>
</organism>
<sequence length="192" mass="23053">MFFFLLKYHLIVFLSLLFFRKKFVLLHLELLGIYTFYAGSLATSLIKICDYTFLNLSPFCRHKFLNVISARNIVDLKKVLNFHFSYTYTYFITIATNYKYGDTEKIFKKFRSYIYNHDKNSHVFSIKETTKNSNGLHYHILVFTNKKLDYSRVHKHMPPHTDIRIELIPKNISDIKNVYKYMIKTKKDIKMS</sequence>
<dbReference type="Proteomes" id="UP000202470">
    <property type="component" value="Segment"/>
</dbReference>
<dbReference type="InterPro" id="IPR049137">
    <property type="entry name" value="ORF117-like_Rudivir"/>
</dbReference>
<dbReference type="EMBL" id="KX712143">
    <property type="protein sequence ID" value="AOG61571.1"/>
    <property type="molecule type" value="Genomic_DNA"/>
</dbReference>
<evidence type="ECO:0000256" key="1">
    <source>
        <dbReference type="SAM" id="Phobius"/>
    </source>
</evidence>
<keyword evidence="1" id="KW-0812">Transmembrane</keyword>
<name>A0A1B3SN19_9VIRU</name>
<dbReference type="KEGG" id="vg:28721304"/>
<keyword evidence="3" id="KW-1185">Reference proteome</keyword>
<accession>A0A1B3SN19</accession>
<evidence type="ECO:0000313" key="2">
    <source>
        <dbReference type="EMBL" id="AOG61571.1"/>
    </source>
</evidence>
<protein>
    <submittedName>
        <fullName evidence="2">Uncharacterized protein</fullName>
    </submittedName>
</protein>
<keyword evidence="1" id="KW-1133">Transmembrane helix</keyword>
<keyword evidence="1" id="KW-0472">Membrane</keyword>
<dbReference type="OrthoDB" id="17301at10239"/>
<proteinExistence type="predicted"/>
<reference evidence="2" key="1">
    <citation type="journal article" date="2014" name="Mol. Microbiol.">
        <title>Inter-viral conflicts that exploit host CRISPR immune systems of Sulfolobus.</title>
        <authorList>
            <person name="Erdmann S."/>
            <person name="Le Moine Bauer S."/>
            <person name="Garrett R.A."/>
        </authorList>
    </citation>
    <scope>NUCLEOTIDE SEQUENCE [LARGE SCALE GENOMIC DNA]</scope>
    <source>
        <strain evidence="2">SIRV3</strain>
    </source>
</reference>
<reference evidence="2" key="2">
    <citation type="submission" date="2016-08" db="EMBL/GenBank/DDBJ databases">
        <authorList>
            <person name="Erdmann S."/>
            <person name="Le Moine Bauer S."/>
            <person name="Garrett R.A."/>
        </authorList>
    </citation>
    <scope>NUCLEOTIDE SEQUENCE</scope>
    <source>
        <strain evidence="2">SIRV3</strain>
    </source>
</reference>
<dbReference type="Pfam" id="PF21578">
    <property type="entry name" value="117-like_vir"/>
    <property type="match status" value="1"/>
</dbReference>
<evidence type="ECO:0000313" key="3">
    <source>
        <dbReference type="Proteomes" id="UP000202470"/>
    </source>
</evidence>